<feature type="coiled-coil region" evidence="1">
    <location>
        <begin position="30"/>
        <end position="85"/>
    </location>
</feature>
<dbReference type="Proteomes" id="UP000032689">
    <property type="component" value="Segment"/>
</dbReference>
<organism evidence="2 3">
    <name type="scientific">Staphylococcus phage vB_SepM_ phiIPLA-C1C</name>
    <dbReference type="NCBI Taxonomy" id="1572704"/>
    <lineage>
        <taxon>Viruses</taxon>
        <taxon>Duplodnaviria</taxon>
        <taxon>Heunggongvirae</taxon>
        <taxon>Uroviricota</taxon>
        <taxon>Caudoviricetes</taxon>
        <taxon>Herelleviridae</taxon>
        <taxon>Twortvirinae</taxon>
        <taxon>Sepunavirus</taxon>
        <taxon>Sepunavirus IPLAC1C</taxon>
    </lineage>
</organism>
<reference evidence="2 3" key="1">
    <citation type="journal article" date="2015" name="Appl. Environ. Microbiol.">
        <title>Two Phages, phiIPLA-RODI and phiIPLA-C1C, Lyse Mono- and Dual-Species Staphylococcal Biofilms.</title>
        <authorList>
            <person name="Gutierrez D."/>
            <person name="Vandenheuvel D."/>
            <person name="Martinez B."/>
            <person name="Rodriguez A."/>
            <person name="Lavigne R."/>
            <person name="Garcia P."/>
        </authorList>
    </citation>
    <scope>NUCLEOTIDE SEQUENCE [LARGE SCALE GENOMIC DNA]</scope>
</reference>
<dbReference type="OrthoDB" id="19386at10239"/>
<dbReference type="EMBL" id="KP027447">
    <property type="protein sequence ID" value="AJA42374.1"/>
    <property type="molecule type" value="Genomic_DNA"/>
</dbReference>
<proteinExistence type="predicted"/>
<keyword evidence="1" id="KW-0175">Coiled coil</keyword>
<evidence type="ECO:0008006" key="4">
    <source>
        <dbReference type="Google" id="ProtNLM"/>
    </source>
</evidence>
<dbReference type="KEGG" id="vg:26641071"/>
<protein>
    <recommendedName>
        <fullName evidence="4">DmcA</fullName>
    </recommendedName>
</protein>
<name>A0A0D3MVQ7_9CAUD</name>
<evidence type="ECO:0000313" key="2">
    <source>
        <dbReference type="EMBL" id="AJA42374.1"/>
    </source>
</evidence>
<accession>A0A0D3MVQ7</accession>
<evidence type="ECO:0000256" key="1">
    <source>
        <dbReference type="SAM" id="Coils"/>
    </source>
</evidence>
<sequence length="110" mass="12842">MENDIDTLLNQIDKIRNQIQEKGYIDKDTYSNLEKEVSELRSMILNLDKDLAVTSEKQSTIYIQLERLDEKIKELSESTKVKDDKKRDTTEKVLLLILGAILSFIFNKFS</sequence>
<keyword evidence="3" id="KW-1185">Reference proteome</keyword>
<evidence type="ECO:0000313" key="3">
    <source>
        <dbReference type="Proteomes" id="UP000032689"/>
    </source>
</evidence>
<dbReference type="RefSeq" id="YP_009214654.1">
    <property type="nucleotide sequence ID" value="NC_028962.1"/>
</dbReference>
<dbReference type="GeneID" id="26641071"/>